<evidence type="ECO:0000313" key="2">
    <source>
        <dbReference type="EMBL" id="CAA6804955.1"/>
    </source>
</evidence>
<accession>A0A6S6SB36</accession>
<sequence length="83" mass="9939">MNSPIRMCISCRNRLIQKSLYRFSVQNEKLILNNKNGRSLYLCQSCLLDKKKEKKINNILENKFKVKEFKETLYLLKEKLVNV</sequence>
<feature type="domain" description="YlxR" evidence="1">
    <location>
        <begin position="6"/>
        <end position="73"/>
    </location>
</feature>
<protein>
    <recommendedName>
        <fullName evidence="1">YlxR domain-containing protein</fullName>
    </recommendedName>
</protein>
<gene>
    <name evidence="2" type="ORF">HELGO_WM34588</name>
</gene>
<dbReference type="AlphaFoldDB" id="A0A6S6SB36"/>
<reference evidence="2" key="1">
    <citation type="submission" date="2020-01" db="EMBL/GenBank/DDBJ databases">
        <authorList>
            <person name="Meier V. D."/>
            <person name="Meier V D."/>
        </authorList>
    </citation>
    <scope>NUCLEOTIDE SEQUENCE</scope>
    <source>
        <strain evidence="2">HLG_WM_MAG_12</strain>
    </source>
</reference>
<dbReference type="EMBL" id="CACVAW010000017">
    <property type="protein sequence ID" value="CAA6804955.1"/>
    <property type="molecule type" value="Genomic_DNA"/>
</dbReference>
<dbReference type="InterPro" id="IPR007393">
    <property type="entry name" value="YlxR_dom"/>
</dbReference>
<evidence type="ECO:0000259" key="1">
    <source>
        <dbReference type="Pfam" id="PF04296"/>
    </source>
</evidence>
<dbReference type="InterPro" id="IPR035931">
    <property type="entry name" value="YlxR-like_sf"/>
</dbReference>
<organism evidence="2">
    <name type="scientific">uncultured Campylobacterales bacterium</name>
    <dbReference type="NCBI Taxonomy" id="352960"/>
    <lineage>
        <taxon>Bacteria</taxon>
        <taxon>Pseudomonadati</taxon>
        <taxon>Campylobacterota</taxon>
        <taxon>Epsilonproteobacteria</taxon>
        <taxon>Campylobacterales</taxon>
        <taxon>environmental samples</taxon>
    </lineage>
</organism>
<dbReference type="SUPFAM" id="SSF64376">
    <property type="entry name" value="YlxR-like"/>
    <property type="match status" value="1"/>
</dbReference>
<proteinExistence type="predicted"/>
<name>A0A6S6SB36_9BACT</name>
<dbReference type="Pfam" id="PF04296">
    <property type="entry name" value="YlxR"/>
    <property type="match status" value="1"/>
</dbReference>
<dbReference type="Gene3D" id="3.30.1230.10">
    <property type="entry name" value="YlxR-like"/>
    <property type="match status" value="1"/>
</dbReference>